<dbReference type="EMBL" id="MCFJ01000008">
    <property type="protein sequence ID" value="ORY63291.1"/>
    <property type="molecule type" value="Genomic_DNA"/>
</dbReference>
<evidence type="ECO:0000256" key="1">
    <source>
        <dbReference type="SAM" id="MobiDB-lite"/>
    </source>
</evidence>
<protein>
    <submittedName>
        <fullName evidence="2">Uncharacterized protein</fullName>
    </submittedName>
</protein>
<feature type="region of interest" description="Disordered" evidence="1">
    <location>
        <begin position="1"/>
        <end position="29"/>
    </location>
</feature>
<name>A0A1Y2DVI8_9PEZI</name>
<gene>
    <name evidence="2" type="ORF">BCR38DRAFT_436436</name>
</gene>
<dbReference type="OrthoDB" id="4773487at2759"/>
<reference evidence="2 3" key="1">
    <citation type="submission" date="2016-07" db="EMBL/GenBank/DDBJ databases">
        <title>Pervasive Adenine N6-methylation of Active Genes in Fungi.</title>
        <authorList>
            <consortium name="DOE Joint Genome Institute"/>
            <person name="Mondo S.J."/>
            <person name="Dannebaum R.O."/>
            <person name="Kuo R.C."/>
            <person name="Labutti K."/>
            <person name="Haridas S."/>
            <person name="Kuo A."/>
            <person name="Salamov A."/>
            <person name="Ahrendt S.R."/>
            <person name="Lipzen A."/>
            <person name="Sullivan W."/>
            <person name="Andreopoulos W.B."/>
            <person name="Clum A."/>
            <person name="Lindquist E."/>
            <person name="Daum C."/>
            <person name="Ramamoorthy G.K."/>
            <person name="Gryganskyi A."/>
            <person name="Culley D."/>
            <person name="Magnuson J.K."/>
            <person name="James T.Y."/>
            <person name="O'Malley M.A."/>
            <person name="Stajich J.E."/>
            <person name="Spatafora J.W."/>
            <person name="Visel A."/>
            <person name="Grigoriev I.V."/>
        </authorList>
    </citation>
    <scope>NUCLEOTIDE SEQUENCE [LARGE SCALE GENOMIC DNA]</scope>
    <source>
        <strain evidence="2 3">CBS 129021</strain>
    </source>
</reference>
<keyword evidence="3" id="KW-1185">Reference proteome</keyword>
<proteinExistence type="predicted"/>
<evidence type="ECO:0000313" key="3">
    <source>
        <dbReference type="Proteomes" id="UP000193689"/>
    </source>
</evidence>
<sequence>MEAKKRLETQKKVREEMEAKKKLERQDAEEKARKAEMITDADDFKLWMLKTELAMCQRDHIRTIPQPKAIACNDPVCKDTMGALRVSFCRHGMQKLLNAYVKIHKSEDWKERFLCEQKRVWHPDRFTRCPEDVRSHIQQVAEELMKVMAELK</sequence>
<comment type="caution">
    <text evidence="2">The sequence shown here is derived from an EMBL/GenBank/DDBJ whole genome shotgun (WGS) entry which is preliminary data.</text>
</comment>
<dbReference type="GeneID" id="63776666"/>
<dbReference type="Proteomes" id="UP000193689">
    <property type="component" value="Unassembled WGS sequence"/>
</dbReference>
<dbReference type="InParanoid" id="A0A1Y2DVI8"/>
<accession>A0A1Y2DVI8</accession>
<dbReference type="RefSeq" id="XP_040714948.1">
    <property type="nucleotide sequence ID" value="XM_040860454.1"/>
</dbReference>
<organism evidence="2 3">
    <name type="scientific">Pseudomassariella vexata</name>
    <dbReference type="NCBI Taxonomy" id="1141098"/>
    <lineage>
        <taxon>Eukaryota</taxon>
        <taxon>Fungi</taxon>
        <taxon>Dikarya</taxon>
        <taxon>Ascomycota</taxon>
        <taxon>Pezizomycotina</taxon>
        <taxon>Sordariomycetes</taxon>
        <taxon>Xylariomycetidae</taxon>
        <taxon>Amphisphaeriales</taxon>
        <taxon>Pseudomassariaceae</taxon>
        <taxon>Pseudomassariella</taxon>
    </lineage>
</organism>
<dbReference type="AlphaFoldDB" id="A0A1Y2DVI8"/>
<evidence type="ECO:0000313" key="2">
    <source>
        <dbReference type="EMBL" id="ORY63291.1"/>
    </source>
</evidence>